<sequence length="316" mass="33857">MKKLLAALLAGGLMIIPAAHAQDKEGEAASPSPQAAAPAPSESEVTSNVAGDEAAAEEGEHETPHYPLKRPAELAWTFAGPFGHWDLQQLQRGYKVYKEVCAACHSMELVAFRNLEALGYSEDQVKAIAGDYTVTDGPNGDGDMFERPAIPSDHFPSPFANPEAAAAANNGAAPPDLSLIAKARAVERGFPRFVFDTVTQYQEAGPDYIHALLTGYGQNPPPGTVIQPGTHFNPYFIGGPALAMPPPLSADAVTYDDGTPGTVDQYARDVSSFLMWAAEPHLVERKATGFVVMLYLLIFAALVYLVKKRVWANTPH</sequence>
<dbReference type="PANTHER" id="PTHR10266:SF3">
    <property type="entry name" value="CYTOCHROME C1, HEME PROTEIN, MITOCHONDRIAL"/>
    <property type="match status" value="1"/>
</dbReference>
<evidence type="ECO:0000256" key="3">
    <source>
        <dbReference type="ARBA" id="ARBA00022617"/>
    </source>
</evidence>
<keyword evidence="7 9" id="KW-0408">Iron</keyword>
<evidence type="ECO:0000256" key="6">
    <source>
        <dbReference type="ARBA" id="ARBA00022989"/>
    </source>
</evidence>
<dbReference type="PROSITE" id="PS51007">
    <property type="entry name" value="CYTC"/>
    <property type="match status" value="1"/>
</dbReference>
<dbReference type="PRINTS" id="PR00603">
    <property type="entry name" value="CYTOCHROMEC1"/>
</dbReference>
<evidence type="ECO:0000313" key="15">
    <source>
        <dbReference type="Proteomes" id="UP000190135"/>
    </source>
</evidence>
<dbReference type="Pfam" id="PF02167">
    <property type="entry name" value="Cytochrom_C1"/>
    <property type="match status" value="1"/>
</dbReference>
<keyword evidence="8 11" id="KW-0472">Membrane</keyword>
<dbReference type="GO" id="GO:0020037">
    <property type="term" value="F:heme binding"/>
    <property type="evidence" value="ECO:0007669"/>
    <property type="project" value="InterPro"/>
</dbReference>
<evidence type="ECO:0000256" key="2">
    <source>
        <dbReference type="ARBA" id="ARBA00016165"/>
    </source>
</evidence>
<proteinExistence type="predicted"/>
<dbReference type="PANTHER" id="PTHR10266">
    <property type="entry name" value="CYTOCHROME C1"/>
    <property type="match status" value="1"/>
</dbReference>
<keyword evidence="5 9" id="KW-0479">Metal-binding</keyword>
<feature type="chain" id="PRO_5012233601" description="Cytochrome c1" evidence="12">
    <location>
        <begin position="22"/>
        <end position="316"/>
    </location>
</feature>
<keyword evidence="6 11" id="KW-1133">Transmembrane helix</keyword>
<dbReference type="STRING" id="1365950.SAMN05428963_103235"/>
<feature type="signal peptide" evidence="12">
    <location>
        <begin position="1"/>
        <end position="21"/>
    </location>
</feature>
<keyword evidence="15" id="KW-1185">Reference proteome</keyword>
<accession>A0A1T4NWZ9</accession>
<dbReference type="Gene3D" id="1.20.5.100">
    <property type="entry name" value="Cytochrome c1, transmembrane anchor, C-terminal"/>
    <property type="match status" value="1"/>
</dbReference>
<protein>
    <recommendedName>
        <fullName evidence="2">Cytochrome c1</fullName>
    </recommendedName>
</protein>
<feature type="binding site" description="covalent" evidence="9">
    <location>
        <position position="104"/>
    </location>
    <ligand>
        <name>heme c</name>
        <dbReference type="ChEBI" id="CHEBI:61717"/>
    </ligand>
</feature>
<comment type="cofactor">
    <cofactor evidence="9">
        <name>heme c</name>
        <dbReference type="ChEBI" id="CHEBI:61717"/>
    </cofactor>
    <text evidence="9">Binds 1 heme c group covalently per subunit.</text>
</comment>
<dbReference type="Proteomes" id="UP000190135">
    <property type="component" value="Unassembled WGS sequence"/>
</dbReference>
<reference evidence="14 15" key="1">
    <citation type="submission" date="2017-02" db="EMBL/GenBank/DDBJ databases">
        <authorList>
            <person name="Peterson S.W."/>
        </authorList>
    </citation>
    <scope>NUCLEOTIDE SEQUENCE [LARGE SCALE GENOMIC DNA]</scope>
    <source>
        <strain evidence="14 15">USBA 369</strain>
    </source>
</reference>
<dbReference type="InterPro" id="IPR036909">
    <property type="entry name" value="Cyt_c-like_dom_sf"/>
</dbReference>
<evidence type="ECO:0000259" key="13">
    <source>
        <dbReference type="PROSITE" id="PS51007"/>
    </source>
</evidence>
<feature type="domain" description="Cytochrome c" evidence="13">
    <location>
        <begin position="88"/>
        <end position="260"/>
    </location>
</feature>
<evidence type="ECO:0000256" key="11">
    <source>
        <dbReference type="SAM" id="Phobius"/>
    </source>
</evidence>
<keyword evidence="3 9" id="KW-0349">Heme</keyword>
<comment type="subcellular location">
    <subcellularLocation>
        <location evidence="1">Membrane</location>
    </subcellularLocation>
</comment>
<feature type="binding site" description="covalent" evidence="9">
    <location>
        <position position="101"/>
    </location>
    <ligand>
        <name>heme c</name>
        <dbReference type="ChEBI" id="CHEBI:61717"/>
    </ligand>
</feature>
<evidence type="ECO:0000256" key="10">
    <source>
        <dbReference type="SAM" id="MobiDB-lite"/>
    </source>
</evidence>
<feature type="binding site" description="covalent" evidence="9">
    <location>
        <position position="244"/>
    </location>
    <ligand>
        <name>heme c</name>
        <dbReference type="ChEBI" id="CHEBI:61717"/>
    </ligand>
</feature>
<dbReference type="GO" id="GO:0046872">
    <property type="term" value="F:metal ion binding"/>
    <property type="evidence" value="ECO:0007669"/>
    <property type="project" value="UniProtKB-KW"/>
</dbReference>
<evidence type="ECO:0000256" key="9">
    <source>
        <dbReference type="PIRSR" id="PIRSR602326-1"/>
    </source>
</evidence>
<evidence type="ECO:0000256" key="8">
    <source>
        <dbReference type="ARBA" id="ARBA00023136"/>
    </source>
</evidence>
<dbReference type="Gene3D" id="1.10.760.10">
    <property type="entry name" value="Cytochrome c-like domain"/>
    <property type="match status" value="1"/>
</dbReference>
<dbReference type="GO" id="GO:0009055">
    <property type="term" value="F:electron transfer activity"/>
    <property type="evidence" value="ECO:0007669"/>
    <property type="project" value="InterPro"/>
</dbReference>
<evidence type="ECO:0000313" key="14">
    <source>
        <dbReference type="EMBL" id="SJZ83804.1"/>
    </source>
</evidence>
<dbReference type="RefSeq" id="WP_078707342.1">
    <property type="nucleotide sequence ID" value="NZ_FUXL01000003.1"/>
</dbReference>
<keyword evidence="4 11" id="KW-0812">Transmembrane</keyword>
<dbReference type="OrthoDB" id="9808471at2"/>
<dbReference type="InterPro" id="IPR002326">
    <property type="entry name" value="Cyt_c1"/>
</dbReference>
<evidence type="ECO:0000256" key="4">
    <source>
        <dbReference type="ARBA" id="ARBA00022692"/>
    </source>
</evidence>
<feature type="compositionally biased region" description="Low complexity" evidence="10">
    <location>
        <begin position="28"/>
        <end position="44"/>
    </location>
</feature>
<feature type="binding site" description="axial binding residue" evidence="9">
    <location>
        <position position="105"/>
    </location>
    <ligand>
        <name>heme c</name>
        <dbReference type="ChEBI" id="CHEBI:61717"/>
    </ligand>
    <ligandPart>
        <name>Fe</name>
        <dbReference type="ChEBI" id="CHEBI:18248"/>
    </ligandPart>
</feature>
<evidence type="ECO:0000256" key="5">
    <source>
        <dbReference type="ARBA" id="ARBA00022723"/>
    </source>
</evidence>
<dbReference type="AlphaFoldDB" id="A0A1T4NWZ9"/>
<feature type="region of interest" description="Disordered" evidence="10">
    <location>
        <begin position="23"/>
        <end position="67"/>
    </location>
</feature>
<keyword evidence="12" id="KW-0732">Signal</keyword>
<dbReference type="GO" id="GO:0016020">
    <property type="term" value="C:membrane"/>
    <property type="evidence" value="ECO:0007669"/>
    <property type="project" value="UniProtKB-SubCell"/>
</dbReference>
<dbReference type="EMBL" id="FUXL01000003">
    <property type="protein sequence ID" value="SJZ83804.1"/>
    <property type="molecule type" value="Genomic_DNA"/>
</dbReference>
<organism evidence="14 15">
    <name type="scientific">Consotaella salsifontis</name>
    <dbReference type="NCBI Taxonomy" id="1365950"/>
    <lineage>
        <taxon>Bacteria</taxon>
        <taxon>Pseudomonadati</taxon>
        <taxon>Pseudomonadota</taxon>
        <taxon>Alphaproteobacteria</taxon>
        <taxon>Hyphomicrobiales</taxon>
        <taxon>Aurantimonadaceae</taxon>
        <taxon>Consotaella</taxon>
    </lineage>
</organism>
<evidence type="ECO:0000256" key="7">
    <source>
        <dbReference type="ARBA" id="ARBA00023004"/>
    </source>
</evidence>
<dbReference type="SUPFAM" id="SSF46626">
    <property type="entry name" value="Cytochrome c"/>
    <property type="match status" value="1"/>
</dbReference>
<feature type="transmembrane region" description="Helical" evidence="11">
    <location>
        <begin position="287"/>
        <end position="306"/>
    </location>
</feature>
<name>A0A1T4NWZ9_9HYPH</name>
<evidence type="ECO:0000256" key="12">
    <source>
        <dbReference type="SAM" id="SignalP"/>
    </source>
</evidence>
<evidence type="ECO:0000256" key="1">
    <source>
        <dbReference type="ARBA" id="ARBA00004370"/>
    </source>
</evidence>
<dbReference type="InterPro" id="IPR009056">
    <property type="entry name" value="Cyt_c-like_dom"/>
</dbReference>
<gene>
    <name evidence="14" type="ORF">SAMN05428963_103235</name>
</gene>